<keyword evidence="7 15" id="KW-0812">Transmembrane</keyword>
<feature type="region of interest" description="Disordered" evidence="14">
    <location>
        <begin position="364"/>
        <end position="430"/>
    </location>
</feature>
<comment type="subcellular location">
    <subcellularLocation>
        <location evidence="2">Membrane</location>
        <topology evidence="2">Lipid-anchor</topology>
        <topology evidence="2">GPI-anchor</topology>
    </subcellularLocation>
    <subcellularLocation>
        <location evidence="1">Membrane</location>
        <topology evidence="1">Multi-pass membrane protein</topology>
    </subcellularLocation>
    <subcellularLocation>
        <location evidence="3">Secreted</location>
    </subcellularLocation>
</comment>
<evidence type="ECO:0000256" key="9">
    <source>
        <dbReference type="ARBA" id="ARBA00022989"/>
    </source>
</evidence>
<evidence type="ECO:0000256" key="3">
    <source>
        <dbReference type="ARBA" id="ARBA00004613"/>
    </source>
</evidence>
<keyword evidence="19" id="KW-1185">Reference proteome</keyword>
<dbReference type="EMBL" id="JABEYC010000112">
    <property type="protein sequence ID" value="KAF4982528.1"/>
    <property type="molecule type" value="Genomic_DNA"/>
</dbReference>
<evidence type="ECO:0000259" key="17">
    <source>
        <dbReference type="SMART" id="SM00747"/>
    </source>
</evidence>
<evidence type="ECO:0000256" key="13">
    <source>
        <dbReference type="ARBA" id="ARBA00038359"/>
    </source>
</evidence>
<evidence type="ECO:0000313" key="18">
    <source>
        <dbReference type="EMBL" id="KAF4982528.1"/>
    </source>
</evidence>
<keyword evidence="12" id="KW-0449">Lipoprotein</keyword>
<evidence type="ECO:0000256" key="12">
    <source>
        <dbReference type="ARBA" id="ARBA00023288"/>
    </source>
</evidence>
<evidence type="ECO:0000256" key="2">
    <source>
        <dbReference type="ARBA" id="ARBA00004589"/>
    </source>
</evidence>
<feature type="transmembrane region" description="Helical" evidence="15">
    <location>
        <begin position="328"/>
        <end position="348"/>
    </location>
</feature>
<keyword evidence="6" id="KW-0336">GPI-anchor</keyword>
<feature type="compositionally biased region" description="Basic and acidic residues" evidence="14">
    <location>
        <begin position="405"/>
        <end position="418"/>
    </location>
</feature>
<dbReference type="PANTHER" id="PTHR33048:SF160">
    <property type="entry name" value="SAT4 FAMILY MEMBRANE PROTEIN"/>
    <property type="match status" value="1"/>
</dbReference>
<feature type="transmembrane region" description="Helical" evidence="15">
    <location>
        <begin position="257"/>
        <end position="279"/>
    </location>
</feature>
<evidence type="ECO:0000256" key="4">
    <source>
        <dbReference type="ARBA" id="ARBA00010031"/>
    </source>
</evidence>
<feature type="domain" description="CFEM" evidence="17">
    <location>
        <begin position="23"/>
        <end position="86"/>
    </location>
</feature>
<evidence type="ECO:0000256" key="6">
    <source>
        <dbReference type="ARBA" id="ARBA00022622"/>
    </source>
</evidence>
<protein>
    <recommendedName>
        <fullName evidence="17">CFEM domain-containing protein</fullName>
    </recommendedName>
</protein>
<feature type="transmembrane region" description="Helical" evidence="15">
    <location>
        <begin position="131"/>
        <end position="150"/>
    </location>
</feature>
<reference evidence="18" key="1">
    <citation type="journal article" date="2020" name="BMC Genomics">
        <title>Correction to: Identification and distribution of gene clusters required for synthesis of sphingolipid metabolism inhibitors in diverse species of the filamentous fungus Fusarium.</title>
        <authorList>
            <person name="Kim H.S."/>
            <person name="Lohmar J.M."/>
            <person name="Busman M."/>
            <person name="Brown D.W."/>
            <person name="Naumann T.A."/>
            <person name="Divon H.H."/>
            <person name="Lysoe E."/>
            <person name="Uhlig S."/>
            <person name="Proctor R.H."/>
        </authorList>
    </citation>
    <scope>NUCLEOTIDE SEQUENCE</scope>
    <source>
        <strain evidence="18">NRRL 22465</strain>
    </source>
</reference>
<keyword evidence="6" id="KW-0325">Glycoprotein</keyword>
<feature type="transmembrane region" description="Helical" evidence="15">
    <location>
        <begin position="209"/>
        <end position="229"/>
    </location>
</feature>
<accession>A0A8H4XNZ6</accession>
<evidence type="ECO:0000313" key="19">
    <source>
        <dbReference type="Proteomes" id="UP000635477"/>
    </source>
</evidence>
<gene>
    <name evidence="18" type="ORF">FZEAL_1867</name>
</gene>
<proteinExistence type="inferred from homology"/>
<dbReference type="GO" id="GO:0098552">
    <property type="term" value="C:side of membrane"/>
    <property type="evidence" value="ECO:0007669"/>
    <property type="project" value="UniProtKB-KW"/>
</dbReference>
<comment type="caution">
    <text evidence="18">The sequence shown here is derived from an EMBL/GenBank/DDBJ whole genome shotgun (WGS) entry which is preliminary data.</text>
</comment>
<dbReference type="Proteomes" id="UP000635477">
    <property type="component" value="Unassembled WGS sequence"/>
</dbReference>
<keyword evidence="11" id="KW-1015">Disulfide bond</keyword>
<organism evidence="18 19">
    <name type="scientific">Fusarium zealandicum</name>
    <dbReference type="NCBI Taxonomy" id="1053134"/>
    <lineage>
        <taxon>Eukaryota</taxon>
        <taxon>Fungi</taxon>
        <taxon>Dikarya</taxon>
        <taxon>Ascomycota</taxon>
        <taxon>Pezizomycotina</taxon>
        <taxon>Sordariomycetes</taxon>
        <taxon>Hypocreomycetidae</taxon>
        <taxon>Hypocreales</taxon>
        <taxon>Nectriaceae</taxon>
        <taxon>Fusarium</taxon>
        <taxon>Fusarium staphyleae species complex</taxon>
    </lineage>
</organism>
<feature type="transmembrane region" description="Helical" evidence="15">
    <location>
        <begin position="291"/>
        <end position="308"/>
    </location>
</feature>
<dbReference type="PANTHER" id="PTHR33048">
    <property type="entry name" value="PTH11-LIKE INTEGRAL MEMBRANE PROTEIN (AFU_ORTHOLOGUE AFUA_5G11245)"/>
    <property type="match status" value="1"/>
</dbReference>
<comment type="similarity">
    <text evidence="13">Belongs to the SAT4 family.</text>
</comment>
<evidence type="ECO:0000256" key="14">
    <source>
        <dbReference type="SAM" id="MobiDB-lite"/>
    </source>
</evidence>
<evidence type="ECO:0000256" key="5">
    <source>
        <dbReference type="ARBA" id="ARBA00022525"/>
    </source>
</evidence>
<feature type="signal peptide" evidence="16">
    <location>
        <begin position="1"/>
        <end position="20"/>
    </location>
</feature>
<evidence type="ECO:0000256" key="10">
    <source>
        <dbReference type="ARBA" id="ARBA00023136"/>
    </source>
</evidence>
<feature type="chain" id="PRO_5034149475" description="CFEM domain-containing protein" evidence="16">
    <location>
        <begin position="21"/>
        <end position="430"/>
    </location>
</feature>
<evidence type="ECO:0000256" key="11">
    <source>
        <dbReference type="ARBA" id="ARBA00023157"/>
    </source>
</evidence>
<dbReference type="AlphaFoldDB" id="A0A8H4XNZ6"/>
<dbReference type="InterPro" id="IPR052337">
    <property type="entry name" value="SAT4-like"/>
</dbReference>
<dbReference type="InterPro" id="IPR008427">
    <property type="entry name" value="Extracellular_membr_CFEM_dom"/>
</dbReference>
<evidence type="ECO:0000256" key="8">
    <source>
        <dbReference type="ARBA" id="ARBA00022729"/>
    </source>
</evidence>
<dbReference type="GO" id="GO:0005576">
    <property type="term" value="C:extracellular region"/>
    <property type="evidence" value="ECO:0007669"/>
    <property type="project" value="UniProtKB-SubCell"/>
</dbReference>
<feature type="transmembrane region" description="Helical" evidence="15">
    <location>
        <begin position="95"/>
        <end position="119"/>
    </location>
</feature>
<keyword evidence="10 15" id="KW-0472">Membrane</keyword>
<feature type="compositionally biased region" description="Polar residues" evidence="14">
    <location>
        <begin position="364"/>
        <end position="379"/>
    </location>
</feature>
<keyword evidence="9 15" id="KW-1133">Transmembrane helix</keyword>
<evidence type="ECO:0000256" key="7">
    <source>
        <dbReference type="ARBA" id="ARBA00022692"/>
    </source>
</evidence>
<feature type="transmembrane region" description="Helical" evidence="15">
    <location>
        <begin position="170"/>
        <end position="197"/>
    </location>
</feature>
<dbReference type="Pfam" id="PF05730">
    <property type="entry name" value="CFEM"/>
    <property type="match status" value="1"/>
</dbReference>
<keyword evidence="8 16" id="KW-0732">Signal</keyword>
<evidence type="ECO:0000256" key="15">
    <source>
        <dbReference type="SAM" id="Phobius"/>
    </source>
</evidence>
<sequence>MRFLTSVALVFGALQVGVWAATPPAQPPLCGLLCIQEEAIKSPCGLNATCICASVELNEQISLCVAANCTIRESLVVQSYSKHTCGAPSRDRTTLVWVMGIVFLVLGLVGFSLRVMARVFVGAQSWGPDDWVMLFAVCLMVPLNALSYPISQVGLGKDIWMVEPDDITDFLYFFFWDELLYLGALPVTKISILLFYLKVFPGKKIRVACWIFIGLNIGYFIAFELVSIFQCTPIEGAWKAWDGEFHAKCNNINMQGWMAAVLNIVLDVGTLIIPLRELYKLSLSLRKKFQLMMMFSVGIFVTIVSAVRLRSLASYATTSNVTQDYVEIGYWSTIEVPVGIICACMPAIRSLFGTIFPKVFGSTNRSKSSYANISHPSEPSGSQKISSKNSSSPRNPDDLSIMELTHIERDDHHDDRHLTGRKPTVPSEPV</sequence>
<evidence type="ECO:0000256" key="16">
    <source>
        <dbReference type="SAM" id="SignalP"/>
    </source>
</evidence>
<dbReference type="Pfam" id="PF20684">
    <property type="entry name" value="Fung_rhodopsin"/>
    <property type="match status" value="1"/>
</dbReference>
<feature type="compositionally biased region" description="Low complexity" evidence="14">
    <location>
        <begin position="380"/>
        <end position="392"/>
    </location>
</feature>
<dbReference type="OrthoDB" id="2496787at2759"/>
<comment type="similarity">
    <text evidence="4">Belongs to the RBT5 family.</text>
</comment>
<name>A0A8H4XNZ6_9HYPO</name>
<reference evidence="18" key="2">
    <citation type="submission" date="2020-05" db="EMBL/GenBank/DDBJ databases">
        <authorList>
            <person name="Kim H.-S."/>
            <person name="Proctor R.H."/>
            <person name="Brown D.W."/>
        </authorList>
    </citation>
    <scope>NUCLEOTIDE SEQUENCE</scope>
    <source>
        <strain evidence="18">NRRL 22465</strain>
    </source>
</reference>
<dbReference type="InterPro" id="IPR049326">
    <property type="entry name" value="Rhodopsin_dom_fungi"/>
</dbReference>
<evidence type="ECO:0000256" key="1">
    <source>
        <dbReference type="ARBA" id="ARBA00004141"/>
    </source>
</evidence>
<keyword evidence="5" id="KW-0964">Secreted</keyword>
<dbReference type="SMART" id="SM00747">
    <property type="entry name" value="CFEM"/>
    <property type="match status" value="1"/>
</dbReference>